<sequence>MNILWITNIILPDMAEKLGGSRPVTGGWMHNLSKLVAKSENVHLAAAAVYQGDELQKETIDGITYYLLPIKGSNIKYHSELEPLWQEVCKEFKPDLIHIHGTEFAHGLACLKACSEYKYIVSMQGITNVIARYYTAGMSFWDIIRNITFRDLVRFDTIFHGQRKMRQRGEIEKQYAFNVNYFICTTFWDYCHFKTWNQQIPVDISKRILRQSFYNSNKWNFNKCSKHSIFLSQASYPVKGLHQVLKAVKLLKNDYPALIIRVAGADITKTVTLKDKIRLSGYGKYINGLIKRFGLEKNIEFLGPLGEKDMISEYLRAHVFISPSSIENESNSVAEAQILGVPCIASYVGGVPDSISEGVDGLLYRFEEVEMLAENIRKIFENRSFAQTLSANSVKTAEKRHDPETNLNKLLNTYIELSGL</sequence>
<keyword evidence="2" id="KW-0808">Transferase</keyword>
<reference evidence="3" key="1">
    <citation type="submission" date="2017-02" db="EMBL/GenBank/DDBJ databases">
        <title>Comparative genomics and description of representatives of a novel lineage of planctomycetes thriving in anoxic sediments.</title>
        <authorList>
            <person name="Spring S."/>
            <person name="Bunk B."/>
            <person name="Sproer C."/>
            <person name="Klenk H.-P."/>
        </authorList>
    </citation>
    <scope>NUCLEOTIDE SEQUENCE [LARGE SCALE GENOMIC DNA]</scope>
    <source>
        <strain evidence="3">L21-RPul-D3</strain>
    </source>
</reference>
<proteinExistence type="predicted"/>
<dbReference type="InterPro" id="IPR050194">
    <property type="entry name" value="Glycosyltransferase_grp1"/>
</dbReference>
<evidence type="ECO:0000313" key="3">
    <source>
        <dbReference type="Proteomes" id="UP000188273"/>
    </source>
</evidence>
<gene>
    <name evidence="2" type="primary">mshA_1</name>
    <name evidence="2" type="ORF">L21SP3_00964</name>
</gene>
<dbReference type="OrthoDB" id="73743at2"/>
<dbReference type="RefSeq" id="WP_077539664.1">
    <property type="nucleotide sequence ID" value="NZ_CP019633.1"/>
</dbReference>
<dbReference type="Proteomes" id="UP000188273">
    <property type="component" value="Chromosome"/>
</dbReference>
<dbReference type="Gene3D" id="3.40.50.2000">
    <property type="entry name" value="Glycogen Phosphorylase B"/>
    <property type="match status" value="2"/>
</dbReference>
<accession>A0A1Q2HPF9</accession>
<dbReference type="SUPFAM" id="SSF53756">
    <property type="entry name" value="UDP-Glycosyltransferase/glycogen phosphorylase"/>
    <property type="match status" value="1"/>
</dbReference>
<dbReference type="CDD" id="cd03801">
    <property type="entry name" value="GT4_PimA-like"/>
    <property type="match status" value="1"/>
</dbReference>
<dbReference type="KEGG" id="pbu:L21SP3_00964"/>
<dbReference type="PANTHER" id="PTHR45947:SF3">
    <property type="entry name" value="SULFOQUINOVOSYL TRANSFERASE SQD2"/>
    <property type="match status" value="1"/>
</dbReference>
<dbReference type="EMBL" id="CP019633">
    <property type="protein sequence ID" value="AQQ09164.1"/>
    <property type="molecule type" value="Genomic_DNA"/>
</dbReference>
<dbReference type="EC" id="2.4.1.250" evidence="2"/>
<dbReference type="GO" id="GO:0102710">
    <property type="term" value="F:D-inositol-3-phosphate glycosyltransferase activity"/>
    <property type="evidence" value="ECO:0007669"/>
    <property type="project" value="UniProtKB-EC"/>
</dbReference>
<evidence type="ECO:0000313" key="2">
    <source>
        <dbReference type="EMBL" id="AQQ09164.1"/>
    </source>
</evidence>
<protein>
    <submittedName>
        <fullName evidence="2">D-inositol 3-phosphate glycosyltransferase</fullName>
        <ecNumber evidence="2">2.4.1.250</ecNumber>
    </submittedName>
</protein>
<keyword evidence="3" id="KW-1185">Reference proteome</keyword>
<dbReference type="Pfam" id="PF00534">
    <property type="entry name" value="Glycos_transf_1"/>
    <property type="match status" value="1"/>
</dbReference>
<dbReference type="PANTHER" id="PTHR45947">
    <property type="entry name" value="SULFOQUINOVOSYL TRANSFERASE SQD2"/>
    <property type="match status" value="1"/>
</dbReference>
<dbReference type="AlphaFoldDB" id="A0A1Q2HPF9"/>
<dbReference type="STRING" id="1940790.L21SP3_00964"/>
<dbReference type="InterPro" id="IPR001296">
    <property type="entry name" value="Glyco_trans_1"/>
</dbReference>
<feature type="domain" description="Glycosyl transferase family 1" evidence="1">
    <location>
        <begin position="218"/>
        <end position="393"/>
    </location>
</feature>
<organism evidence="2 3">
    <name type="scientific">Sedimentisphaera cyanobacteriorum</name>
    <dbReference type="NCBI Taxonomy" id="1940790"/>
    <lineage>
        <taxon>Bacteria</taxon>
        <taxon>Pseudomonadati</taxon>
        <taxon>Planctomycetota</taxon>
        <taxon>Phycisphaerae</taxon>
        <taxon>Sedimentisphaerales</taxon>
        <taxon>Sedimentisphaeraceae</taxon>
        <taxon>Sedimentisphaera</taxon>
    </lineage>
</organism>
<name>A0A1Q2HPF9_9BACT</name>
<evidence type="ECO:0000259" key="1">
    <source>
        <dbReference type="Pfam" id="PF00534"/>
    </source>
</evidence>
<keyword evidence="2" id="KW-0328">Glycosyltransferase</keyword>